<organism evidence="2 3">
    <name type="scientific">Corynebacterium testudinoris</name>
    <dbReference type="NCBI Taxonomy" id="136857"/>
    <lineage>
        <taxon>Bacteria</taxon>
        <taxon>Bacillati</taxon>
        <taxon>Actinomycetota</taxon>
        <taxon>Actinomycetes</taxon>
        <taxon>Mycobacteriales</taxon>
        <taxon>Corynebacteriaceae</taxon>
        <taxon>Corynebacterium</taxon>
    </lineage>
</organism>
<evidence type="ECO:0000313" key="3">
    <source>
        <dbReference type="Proteomes" id="UP000035540"/>
    </source>
</evidence>
<dbReference type="AlphaFoldDB" id="A0A0G3H261"/>
<feature type="transmembrane region" description="Helical" evidence="1">
    <location>
        <begin position="39"/>
        <end position="58"/>
    </location>
</feature>
<protein>
    <submittedName>
        <fullName evidence="2">Uncharacterized protein</fullName>
    </submittedName>
</protein>
<gene>
    <name evidence="2" type="ORF">CTEST_00165</name>
</gene>
<dbReference type="RefSeq" id="WP_047252011.1">
    <property type="nucleotide sequence ID" value="NZ_CP011545.1"/>
</dbReference>
<evidence type="ECO:0000256" key="1">
    <source>
        <dbReference type="SAM" id="Phobius"/>
    </source>
</evidence>
<sequence length="132" mass="14507">MNQFWRRLLNVPLLEILCVLVGSLVFVVDIDPDSRYPSLLWLSMLVGAIALVLVYPLQLSARGRLWFVVPLVVVFVGAGIVLYFLFFVDGPIILGIIIPIAGLSACLAGVSLLARRTLQMKFPAEPDPATRS</sequence>
<keyword evidence="3" id="KW-1185">Reference proteome</keyword>
<feature type="transmembrane region" description="Helical" evidence="1">
    <location>
        <begin position="7"/>
        <end position="27"/>
    </location>
</feature>
<feature type="transmembrane region" description="Helical" evidence="1">
    <location>
        <begin position="92"/>
        <end position="114"/>
    </location>
</feature>
<dbReference type="KEGG" id="cted:CTEST_00165"/>
<dbReference type="PATRIC" id="fig|136857.5.peg.31"/>
<proteinExistence type="predicted"/>
<evidence type="ECO:0000313" key="2">
    <source>
        <dbReference type="EMBL" id="AKK07504.1"/>
    </source>
</evidence>
<dbReference type="Proteomes" id="UP000035540">
    <property type="component" value="Chromosome"/>
</dbReference>
<feature type="transmembrane region" description="Helical" evidence="1">
    <location>
        <begin position="65"/>
        <end position="86"/>
    </location>
</feature>
<keyword evidence="1" id="KW-1133">Transmembrane helix</keyword>
<keyword evidence="1" id="KW-0812">Transmembrane</keyword>
<name>A0A0G3H261_9CORY</name>
<reference evidence="3" key="2">
    <citation type="submission" date="2015-05" db="EMBL/GenBank/DDBJ databases">
        <title>Complete genome sequence of Corynebacterium testudinoris DSM 44614, recovered from necrotic lesions in the mouth of a tortoise.</title>
        <authorList>
            <person name="Ruckert C."/>
            <person name="Albersmeier A."/>
            <person name="Winkler A."/>
            <person name="Tauch A."/>
        </authorList>
    </citation>
    <scope>NUCLEOTIDE SEQUENCE [LARGE SCALE GENOMIC DNA]</scope>
    <source>
        <strain evidence="3">DSM 44614</strain>
    </source>
</reference>
<keyword evidence="1" id="KW-0472">Membrane</keyword>
<reference evidence="2 3" key="1">
    <citation type="journal article" date="2015" name="Genome Announc.">
        <title>Complete Genome Sequence of the Type Strain Corynebacterium testudinoris DSM 44614, Recovered from Necrotic Lesions in the Mouth of a Tortoise.</title>
        <authorList>
            <person name="Ruckert C."/>
            <person name="Kriete M."/>
            <person name="Jaenicke S."/>
            <person name="Winkler A."/>
            <person name="Tauch A."/>
        </authorList>
    </citation>
    <scope>NUCLEOTIDE SEQUENCE [LARGE SCALE GENOMIC DNA]</scope>
    <source>
        <strain evidence="2 3">DSM 44614</strain>
    </source>
</reference>
<dbReference type="STRING" id="136857.CTEST_00165"/>
<accession>A0A0G3H261</accession>
<dbReference type="EMBL" id="CP011545">
    <property type="protein sequence ID" value="AKK07504.1"/>
    <property type="molecule type" value="Genomic_DNA"/>
</dbReference>